<feature type="region of interest" description="Disordered" evidence="1">
    <location>
        <begin position="80"/>
        <end position="107"/>
    </location>
</feature>
<dbReference type="EMBL" id="CATNWA010012535">
    <property type="protein sequence ID" value="CAI9563644.1"/>
    <property type="molecule type" value="Genomic_DNA"/>
</dbReference>
<organism evidence="2 3">
    <name type="scientific">Staurois parvus</name>
    <dbReference type="NCBI Taxonomy" id="386267"/>
    <lineage>
        <taxon>Eukaryota</taxon>
        <taxon>Metazoa</taxon>
        <taxon>Chordata</taxon>
        <taxon>Craniata</taxon>
        <taxon>Vertebrata</taxon>
        <taxon>Euteleostomi</taxon>
        <taxon>Amphibia</taxon>
        <taxon>Batrachia</taxon>
        <taxon>Anura</taxon>
        <taxon>Neobatrachia</taxon>
        <taxon>Ranoidea</taxon>
        <taxon>Ranidae</taxon>
        <taxon>Staurois</taxon>
    </lineage>
</organism>
<sequence length="107" mass="12192">LLRDTELLLRDTESLLRDTELLLRDTESLLRDTESLLRDTELLLRDTESLLSASQPLLYVQRVKSCFMFGVLIELKSMSDNTQRSGRGGNVSGASRRGQQRKGSRQH</sequence>
<accession>A0ABN9CV54</accession>
<gene>
    <name evidence="2" type="ORF">SPARVUS_LOCUS5779474</name>
</gene>
<protein>
    <submittedName>
        <fullName evidence="2">Uncharacterized protein</fullName>
    </submittedName>
</protein>
<name>A0ABN9CV54_9NEOB</name>
<feature type="compositionally biased region" description="Basic residues" evidence="1">
    <location>
        <begin position="98"/>
        <end position="107"/>
    </location>
</feature>
<evidence type="ECO:0000313" key="2">
    <source>
        <dbReference type="EMBL" id="CAI9563644.1"/>
    </source>
</evidence>
<evidence type="ECO:0000256" key="1">
    <source>
        <dbReference type="SAM" id="MobiDB-lite"/>
    </source>
</evidence>
<evidence type="ECO:0000313" key="3">
    <source>
        <dbReference type="Proteomes" id="UP001162483"/>
    </source>
</evidence>
<proteinExistence type="predicted"/>
<dbReference type="Proteomes" id="UP001162483">
    <property type="component" value="Unassembled WGS sequence"/>
</dbReference>
<keyword evidence="3" id="KW-1185">Reference proteome</keyword>
<comment type="caution">
    <text evidence="2">The sequence shown here is derived from an EMBL/GenBank/DDBJ whole genome shotgun (WGS) entry which is preliminary data.</text>
</comment>
<feature type="non-terminal residue" evidence="2">
    <location>
        <position position="1"/>
    </location>
</feature>
<reference evidence="2" key="1">
    <citation type="submission" date="2023-05" db="EMBL/GenBank/DDBJ databases">
        <authorList>
            <person name="Stuckert A."/>
        </authorList>
    </citation>
    <scope>NUCLEOTIDE SEQUENCE</scope>
</reference>